<reference evidence="3" key="1">
    <citation type="submission" date="2016-10" db="EMBL/GenBank/DDBJ databases">
        <authorList>
            <person name="Varghese N."/>
            <person name="Submissions S."/>
        </authorList>
    </citation>
    <scope>NUCLEOTIDE SEQUENCE [LARGE SCALE GENOMIC DNA]</scope>
    <source>
        <strain evidence="3">DSM 21772</strain>
    </source>
</reference>
<name>A0A1H1NC81_9MICO</name>
<keyword evidence="1" id="KW-1133">Transmembrane helix</keyword>
<feature type="transmembrane region" description="Helical" evidence="1">
    <location>
        <begin position="47"/>
        <end position="69"/>
    </location>
</feature>
<dbReference type="AlphaFoldDB" id="A0A1H1NC81"/>
<feature type="transmembrane region" description="Helical" evidence="1">
    <location>
        <begin position="90"/>
        <end position="109"/>
    </location>
</feature>
<keyword evidence="1" id="KW-0812">Transmembrane</keyword>
<feature type="transmembrane region" description="Helical" evidence="1">
    <location>
        <begin position="14"/>
        <end position="35"/>
    </location>
</feature>
<sequence>MEAGVLMSSEEKSAWVMGVVAVCGYVVYLVVILGAGGQPSEVDYVPAMLWTIGGAIVVSILARIVWGMFTPGGEGKKDQRDREIYQFSERIGQSFLVIGGVAAMLLAMFELGYFWIANVLYLCFVISAILSCTVRIIAYRRGFQSW</sequence>
<dbReference type="EMBL" id="LT629742">
    <property type="protein sequence ID" value="SDR96355.1"/>
    <property type="molecule type" value="Genomic_DNA"/>
</dbReference>
<evidence type="ECO:0008006" key="4">
    <source>
        <dbReference type="Google" id="ProtNLM"/>
    </source>
</evidence>
<dbReference type="Proteomes" id="UP000181956">
    <property type="component" value="Chromosome I"/>
</dbReference>
<keyword evidence="3" id="KW-1185">Reference proteome</keyword>
<proteinExistence type="predicted"/>
<evidence type="ECO:0000313" key="3">
    <source>
        <dbReference type="Proteomes" id="UP000181956"/>
    </source>
</evidence>
<dbReference type="STRING" id="412690.SAMN04489834_0604"/>
<accession>A0A1H1NC81</accession>
<organism evidence="2 3">
    <name type="scientific">Microterricola viridarii</name>
    <dbReference type="NCBI Taxonomy" id="412690"/>
    <lineage>
        <taxon>Bacteria</taxon>
        <taxon>Bacillati</taxon>
        <taxon>Actinomycetota</taxon>
        <taxon>Actinomycetes</taxon>
        <taxon>Micrococcales</taxon>
        <taxon>Microbacteriaceae</taxon>
        <taxon>Microterricola</taxon>
    </lineage>
</organism>
<protein>
    <recommendedName>
        <fullName evidence="4">DUF2178 domain-containing protein</fullName>
    </recommendedName>
</protein>
<gene>
    <name evidence="2" type="ORF">SAMN04489834_0604</name>
</gene>
<feature type="transmembrane region" description="Helical" evidence="1">
    <location>
        <begin position="115"/>
        <end position="138"/>
    </location>
</feature>
<evidence type="ECO:0000256" key="1">
    <source>
        <dbReference type="SAM" id="Phobius"/>
    </source>
</evidence>
<keyword evidence="1" id="KW-0472">Membrane</keyword>
<evidence type="ECO:0000313" key="2">
    <source>
        <dbReference type="EMBL" id="SDR96355.1"/>
    </source>
</evidence>